<evidence type="ECO:0000313" key="2">
    <source>
        <dbReference type="EMBL" id="PZP50921.1"/>
    </source>
</evidence>
<evidence type="ECO:0000313" key="3">
    <source>
        <dbReference type="Proteomes" id="UP000249645"/>
    </source>
</evidence>
<dbReference type="InterPro" id="IPR029044">
    <property type="entry name" value="Nucleotide-diphossugar_trans"/>
</dbReference>
<protein>
    <recommendedName>
        <fullName evidence="1">Glycosyltransferase 2-like domain-containing protein</fullName>
    </recommendedName>
</protein>
<dbReference type="InterPro" id="IPR001173">
    <property type="entry name" value="Glyco_trans_2-like"/>
</dbReference>
<dbReference type="Proteomes" id="UP000249645">
    <property type="component" value="Unassembled WGS sequence"/>
</dbReference>
<dbReference type="Gene3D" id="3.90.550.10">
    <property type="entry name" value="Spore Coat Polysaccharide Biosynthesis Protein SpsA, Chain A"/>
    <property type="match status" value="1"/>
</dbReference>
<dbReference type="SUPFAM" id="SSF53448">
    <property type="entry name" value="Nucleotide-diphospho-sugar transferases"/>
    <property type="match status" value="1"/>
</dbReference>
<reference evidence="2 3" key="1">
    <citation type="submission" date="2017-11" db="EMBL/GenBank/DDBJ databases">
        <title>Infants hospitalized years apart are colonized by the same room-sourced microbial strains.</title>
        <authorList>
            <person name="Brooks B."/>
            <person name="Olm M.R."/>
            <person name="Firek B.A."/>
            <person name="Baker R."/>
            <person name="Thomas B.C."/>
            <person name="Morowitz M.J."/>
            <person name="Banfield J.F."/>
        </authorList>
    </citation>
    <scope>NUCLEOTIDE SEQUENCE [LARGE SCALE GENOMIC DNA]</scope>
    <source>
        <strain evidence="2">S2_009_000_R2_76</strain>
    </source>
</reference>
<gene>
    <name evidence="2" type="ORF">DI598_04435</name>
</gene>
<dbReference type="Pfam" id="PF00535">
    <property type="entry name" value="Glycos_transf_2"/>
    <property type="match status" value="1"/>
</dbReference>
<accession>A0A2W5F480</accession>
<name>A0A2W5F480_9SPHI</name>
<sequence length="340" mass="39585">MPSISILIPVYNGALFIQESLDSLYAQTFQDFEIVIMDDGSTDNTAEIIQSQKSDKIRYFNNGSNLGIIDTLNKGISLCFGRYIARMDADDIAYPERLDRQWHYMESNPDTVLLGSSIIRFSDKYSVNDLRGGNDNNIRAKLLFDTAINHPSAIIRANTLKEYGLKYSKKYLHAEDYGLWVELSRYGKIANLDDVLLKYRMHGNNISMKFNALQYQTMDFIRKMLFHEFWTKIGLSNPMWEQRYAGLSGKTTIEIGDVLEMSNLLNELIDANEKSNVYDQKYLKKHASWFWYVVFIHPKLKKFTPLVAYKILKNKKSIFYYLENVYKIKIVVKCFSFGRI</sequence>
<organism evidence="2 3">
    <name type="scientific">Pseudopedobacter saltans</name>
    <dbReference type="NCBI Taxonomy" id="151895"/>
    <lineage>
        <taxon>Bacteria</taxon>
        <taxon>Pseudomonadati</taxon>
        <taxon>Bacteroidota</taxon>
        <taxon>Sphingobacteriia</taxon>
        <taxon>Sphingobacteriales</taxon>
        <taxon>Sphingobacteriaceae</taxon>
        <taxon>Pseudopedobacter</taxon>
    </lineage>
</organism>
<dbReference type="PANTHER" id="PTHR43685">
    <property type="entry name" value="GLYCOSYLTRANSFERASE"/>
    <property type="match status" value="1"/>
</dbReference>
<feature type="domain" description="Glycosyltransferase 2-like" evidence="1">
    <location>
        <begin position="5"/>
        <end position="130"/>
    </location>
</feature>
<evidence type="ECO:0000259" key="1">
    <source>
        <dbReference type="Pfam" id="PF00535"/>
    </source>
</evidence>
<dbReference type="EMBL" id="QFOI01000048">
    <property type="protein sequence ID" value="PZP50921.1"/>
    <property type="molecule type" value="Genomic_DNA"/>
</dbReference>
<dbReference type="AlphaFoldDB" id="A0A2W5F480"/>
<comment type="caution">
    <text evidence="2">The sequence shown here is derived from an EMBL/GenBank/DDBJ whole genome shotgun (WGS) entry which is preliminary data.</text>
</comment>
<dbReference type="PANTHER" id="PTHR43685:SF10">
    <property type="entry name" value="LACTO-N-NEOTETRAOSE BIOSYNTHESIS GLYCOSYL TRANSFERASE LGTA"/>
    <property type="match status" value="1"/>
</dbReference>
<dbReference type="InterPro" id="IPR050834">
    <property type="entry name" value="Glycosyltransf_2"/>
</dbReference>
<proteinExistence type="predicted"/>